<evidence type="ECO:0000313" key="2">
    <source>
        <dbReference type="Proteomes" id="UP000183766"/>
    </source>
</evidence>
<evidence type="ECO:0000313" key="1">
    <source>
        <dbReference type="EMBL" id="SFN86239.1"/>
    </source>
</evidence>
<gene>
    <name evidence="1" type="ORF">SAMN05216250_1504</name>
</gene>
<protein>
    <submittedName>
        <fullName evidence="1">Uncharacterized protein</fullName>
    </submittedName>
</protein>
<dbReference type="Proteomes" id="UP000183766">
    <property type="component" value="Unassembled WGS sequence"/>
</dbReference>
<sequence length="607" mass="70474">METTYIEIDSPDKHLSDVLEEIPSNVILYKTLTGIGATYSEIKAQRHSIIIEPNVPVIIGKCNSDKHKNDNLLGVYEGVTTDRIIKYLGASRGKYYKILTTPESFTKVKDAFLIFNGKIYNTCFLLIDEAHKTIKDVDYRSDIVLPMNDFFKFKGKALVSATPLKFSDPRFEENGFSIIKIEPTYDYAKEIDIKPSTNILREVWEEFGWMPFITGQDKDRPFFIFINSVGIIYSIISQLKLFDKSSVFCAPKSIDKLKQNNFNRCYENWDIERMSQYNFFTSRFFNAVDIELDFKPYVILVTDVYFAEQTMFDPYSDVVQIIGRFRNGITAVTHVTNTKYELPQRTEEELDEFVRTSEEVYNTLKTFYDAAASKGARVAYKAAMDSLPFNQMLDIDGNKNWFAVDNYINDALVTGYYRDAKSLQRAYEQHNDILTPSVFTLSDRPALTDEDLRFKRGLKTLSTKERRKQIVKLLEYLGNNDLTEQEREFKADLRRTDSFIVEAYELVGKEVIEELDYSYPEIKKRMIVAQYLLGAKGTETIQLIKTSFKVGMKYRLTYIKEELIRIFELLGVTPPNKITAQSINSYFETKEVWIKKDKALLLVREKV</sequence>
<dbReference type="EMBL" id="FOUM01000050">
    <property type="protein sequence ID" value="SFN86239.1"/>
    <property type="molecule type" value="Genomic_DNA"/>
</dbReference>
<dbReference type="AlphaFoldDB" id="A0A1I5CGT5"/>
<dbReference type="RefSeq" id="WP_074911227.1">
    <property type="nucleotide sequence ID" value="NZ_FOUM01000050.1"/>
</dbReference>
<accession>A0A1I5CGT5</accession>
<proteinExistence type="predicted"/>
<name>A0A1I5CGT5_9BACE</name>
<reference evidence="1 2" key="1">
    <citation type="submission" date="2016-10" db="EMBL/GenBank/DDBJ databases">
        <authorList>
            <person name="de Groot N.N."/>
        </authorList>
    </citation>
    <scope>NUCLEOTIDE SEQUENCE [LARGE SCALE GENOMIC DNA]</scope>
    <source>
        <strain evidence="1 2">NLAE-zl-C202</strain>
    </source>
</reference>
<organism evidence="1 2">
    <name type="scientific">Bacteroides xylanisolvens</name>
    <dbReference type="NCBI Taxonomy" id="371601"/>
    <lineage>
        <taxon>Bacteria</taxon>
        <taxon>Pseudomonadati</taxon>
        <taxon>Bacteroidota</taxon>
        <taxon>Bacteroidia</taxon>
        <taxon>Bacteroidales</taxon>
        <taxon>Bacteroidaceae</taxon>
        <taxon>Bacteroides</taxon>
    </lineage>
</organism>